<name>A0A1L4A1T4_9VIRU</name>
<organism evidence="1">
    <name type="scientific">Mos8Chu0 chuvirus</name>
    <dbReference type="NCBI Taxonomy" id="2847850"/>
    <lineage>
        <taxon>Viruses</taxon>
        <taxon>Riboviria</taxon>
        <taxon>Orthornavirae</taxon>
        <taxon>Negarnaviricota</taxon>
        <taxon>Haploviricotina</taxon>
        <taxon>Monjiviricetes</taxon>
        <taxon>Jingchuvirales</taxon>
        <taxon>Chuviridae</taxon>
        <taxon>Doliuvirus</taxon>
        <taxon>Doliuvirus culisetae</taxon>
    </lineage>
</organism>
<reference evidence="1" key="1">
    <citation type="submission" date="2016-09" db="EMBL/GenBank/DDBJ databases">
        <title>genome sequences of RNA viruses from mosquitos.</title>
        <authorList>
            <person name="Greninger A.L."/>
            <person name="Shean R."/>
            <person name="Haman K."/>
            <person name="Dykstra E."/>
            <person name="Kangiser D."/>
            <person name="Jerome K."/>
        </authorList>
    </citation>
    <scope>NUCLEOTIDE SEQUENCE</scope>
    <source>
        <strain evidence="1">Mos8Chu0</strain>
    </source>
</reference>
<protein>
    <submittedName>
        <fullName evidence="1">Uncharacterized protein</fullName>
    </submittedName>
</protein>
<proteinExistence type="predicted"/>
<evidence type="ECO:0000313" key="1">
    <source>
        <dbReference type="EMBL" id="API61889.1"/>
    </source>
</evidence>
<sequence length="503" mass="55365">MLSSSIFLKGFLEVILRYYQRIHPTYAALSRRYSRIMIDIDDLRRRFAAATLARADPGEVDEADEFIREPAPPVTLAQIRNCVLQPLTQEESVAKANFGPLSNQLLFNRVFSIEPVFKQFVVSSCNAGIFRNRPSHVNCIKMIQLLCYGRLQLKNALSGQAVARQAAYQAMAMGEALGPFIPDAWKLPEAEAREEIVRAVRWLITVDGVTATGLDGNLWFDAEILGVPADTITAQRVPDVNVALILLEAMACLLPSTNVWLNGVSFVTTAILSLSRRGTVSDELKARVEDGIRDATSAVSVNLGMSTIQRFYKMYCTGVTAANAEELFNHYQALIPDNVITLRNLVLQAAGSGLTTYMVILRAFNDFEDFPWARLMHNAGPEFRNFANAVDLVGGNLYFGFNNQMAAAAAKNFPNLAYASFQLCIKAGGDNPLKRYGGMPRVVPQKALIDQLVIIYVEAHINADENVHVPAPVNDEWRGIWDAARVAYQAMIGGAAPAAADDD</sequence>
<dbReference type="EMBL" id="KX924631">
    <property type="protein sequence ID" value="API61889.1"/>
    <property type="molecule type" value="Genomic_RNA"/>
</dbReference>
<accession>A0A1L4A1T4</accession>